<gene>
    <name evidence="1" type="ORF">SCP_1101710</name>
</gene>
<comment type="caution">
    <text evidence="1">The sequence shown here is derived from an EMBL/GenBank/DDBJ whole genome shotgun (WGS) entry which is preliminary data.</text>
</comment>
<keyword evidence="2" id="KW-1185">Reference proteome</keyword>
<name>A0A401GZA7_9APHY</name>
<evidence type="ECO:0000313" key="1">
    <source>
        <dbReference type="EMBL" id="GBE87494.1"/>
    </source>
</evidence>
<dbReference type="AlphaFoldDB" id="A0A401GZA7"/>
<dbReference type="GeneID" id="38784411"/>
<organism evidence="1 2">
    <name type="scientific">Sparassis crispa</name>
    <dbReference type="NCBI Taxonomy" id="139825"/>
    <lineage>
        <taxon>Eukaryota</taxon>
        <taxon>Fungi</taxon>
        <taxon>Dikarya</taxon>
        <taxon>Basidiomycota</taxon>
        <taxon>Agaricomycotina</taxon>
        <taxon>Agaricomycetes</taxon>
        <taxon>Polyporales</taxon>
        <taxon>Sparassidaceae</taxon>
        <taxon>Sparassis</taxon>
    </lineage>
</organism>
<proteinExistence type="predicted"/>
<evidence type="ECO:0000313" key="2">
    <source>
        <dbReference type="Proteomes" id="UP000287166"/>
    </source>
</evidence>
<dbReference type="RefSeq" id="XP_027618407.1">
    <property type="nucleotide sequence ID" value="XM_027762606.1"/>
</dbReference>
<protein>
    <submittedName>
        <fullName evidence="1">Uncharacterized protein</fullName>
    </submittedName>
</protein>
<dbReference type="Proteomes" id="UP000287166">
    <property type="component" value="Unassembled WGS sequence"/>
</dbReference>
<reference evidence="1 2" key="1">
    <citation type="journal article" date="2018" name="Sci. Rep.">
        <title>Genome sequence of the cauliflower mushroom Sparassis crispa (Hanabiratake) and its association with beneficial usage.</title>
        <authorList>
            <person name="Kiyama R."/>
            <person name="Furutani Y."/>
            <person name="Kawaguchi K."/>
            <person name="Nakanishi T."/>
        </authorList>
    </citation>
    <scope>NUCLEOTIDE SEQUENCE [LARGE SCALE GENOMIC DNA]</scope>
</reference>
<accession>A0A401GZA7</accession>
<dbReference type="InParanoid" id="A0A401GZA7"/>
<dbReference type="OrthoDB" id="3358294at2759"/>
<dbReference type="EMBL" id="BFAD01000011">
    <property type="protein sequence ID" value="GBE87494.1"/>
    <property type="molecule type" value="Genomic_DNA"/>
</dbReference>
<sequence>MYGFVFRIFWLAGGLRLNSRLRVPDHWESWKTEAERQELIQVMRQTEVNRPETPSYVLQAFLKAKSK</sequence>